<dbReference type="Proteomes" id="UP000005237">
    <property type="component" value="Unassembled WGS sequence"/>
</dbReference>
<keyword evidence="3" id="KW-1185">Reference proteome</keyword>
<evidence type="ECO:0000256" key="1">
    <source>
        <dbReference type="SAM" id="MobiDB-lite"/>
    </source>
</evidence>
<proteinExistence type="predicted"/>
<organism evidence="2 3">
    <name type="scientific">Caenorhabditis japonica</name>
    <dbReference type="NCBI Taxonomy" id="281687"/>
    <lineage>
        <taxon>Eukaryota</taxon>
        <taxon>Metazoa</taxon>
        <taxon>Ecdysozoa</taxon>
        <taxon>Nematoda</taxon>
        <taxon>Chromadorea</taxon>
        <taxon>Rhabditida</taxon>
        <taxon>Rhabditina</taxon>
        <taxon>Rhabditomorpha</taxon>
        <taxon>Rhabditoidea</taxon>
        <taxon>Rhabditidae</taxon>
        <taxon>Peloderinae</taxon>
        <taxon>Caenorhabditis</taxon>
    </lineage>
</organism>
<evidence type="ECO:0000313" key="3">
    <source>
        <dbReference type="Proteomes" id="UP000005237"/>
    </source>
</evidence>
<dbReference type="EnsemblMetazoa" id="CJA41937.1">
    <property type="protein sequence ID" value="CJA41937.1"/>
    <property type="gene ID" value="WBGene00217785"/>
</dbReference>
<protein>
    <submittedName>
        <fullName evidence="2">Uncharacterized protein</fullName>
    </submittedName>
</protein>
<feature type="region of interest" description="Disordered" evidence="1">
    <location>
        <begin position="134"/>
        <end position="158"/>
    </location>
</feature>
<name>A0A8R1ETR6_CAEJA</name>
<accession>A0A8R1ETR6</accession>
<evidence type="ECO:0000313" key="2">
    <source>
        <dbReference type="EnsemblMetazoa" id="CJA41937.1"/>
    </source>
</evidence>
<dbReference type="AlphaFoldDB" id="A0A8R1ETR6"/>
<reference evidence="3" key="1">
    <citation type="submission" date="2010-08" db="EMBL/GenBank/DDBJ databases">
        <authorList>
            <consortium name="Caenorhabditis japonica Sequencing Consortium"/>
            <person name="Wilson R.K."/>
        </authorList>
    </citation>
    <scope>NUCLEOTIDE SEQUENCE [LARGE SCALE GENOMIC DNA]</scope>
    <source>
        <strain evidence="3">DF5081</strain>
    </source>
</reference>
<reference evidence="2" key="2">
    <citation type="submission" date="2022-06" db="UniProtKB">
        <authorList>
            <consortium name="EnsemblMetazoa"/>
        </authorList>
    </citation>
    <scope>IDENTIFICATION</scope>
    <source>
        <strain evidence="2">DF5081</strain>
    </source>
</reference>
<feature type="region of interest" description="Disordered" evidence="1">
    <location>
        <begin position="65"/>
        <end position="89"/>
    </location>
</feature>
<sequence length="158" mass="18177">MLVRTRLCAITGSQGVSTLAVRNRLLSSAMFRHDFTKRTNAEKLTSSTTAIRKRQIWSQETNIHKNSRRTIHLSPSPGHAEQSTPERERQLSNRLINYTSTTVQPRSLHQLYGQRNLIGKDYFDSRRIYTAKRSDPTTTTCEGRQHDVSPGRMQIRSH</sequence>